<feature type="region of interest" description="Disordered" evidence="11">
    <location>
        <begin position="398"/>
        <end position="429"/>
    </location>
</feature>
<dbReference type="Gene3D" id="3.40.250.10">
    <property type="entry name" value="Rhodanese-like domain"/>
    <property type="match status" value="1"/>
</dbReference>
<dbReference type="CDD" id="cd01530">
    <property type="entry name" value="Cdc25"/>
    <property type="match status" value="1"/>
</dbReference>
<evidence type="ECO:0000256" key="7">
    <source>
        <dbReference type="ARBA" id="ARBA00023306"/>
    </source>
</evidence>
<dbReference type="GO" id="GO:0004792">
    <property type="term" value="F:thiosulfate-cyanide sulfurtransferase activity"/>
    <property type="evidence" value="ECO:0007669"/>
    <property type="project" value="InterPro"/>
</dbReference>
<dbReference type="GO" id="GO:0110032">
    <property type="term" value="P:positive regulation of G2/MI transition of meiotic cell cycle"/>
    <property type="evidence" value="ECO:0007669"/>
    <property type="project" value="TreeGrafter"/>
</dbReference>
<keyword evidence="6 10" id="KW-0904">Protein phosphatase</keyword>
<feature type="region of interest" description="Disordered" evidence="11">
    <location>
        <begin position="659"/>
        <end position="682"/>
    </location>
</feature>
<feature type="domain" description="Rhodanese" evidence="12">
    <location>
        <begin position="505"/>
        <end position="620"/>
    </location>
</feature>
<organism evidence="13 14">
    <name type="scientific">Hebeloma cylindrosporum</name>
    <dbReference type="NCBI Taxonomy" id="76867"/>
    <lineage>
        <taxon>Eukaryota</taxon>
        <taxon>Fungi</taxon>
        <taxon>Dikarya</taxon>
        <taxon>Basidiomycota</taxon>
        <taxon>Agaricomycotina</taxon>
        <taxon>Agaricomycetes</taxon>
        <taxon>Agaricomycetidae</taxon>
        <taxon>Agaricales</taxon>
        <taxon>Agaricineae</taxon>
        <taxon>Hymenogastraceae</taxon>
        <taxon>Hebeloma</taxon>
    </lineage>
</organism>
<feature type="region of interest" description="Disordered" evidence="11">
    <location>
        <begin position="103"/>
        <end position="123"/>
    </location>
</feature>
<feature type="compositionally biased region" description="Polar residues" evidence="11">
    <location>
        <begin position="409"/>
        <end position="424"/>
    </location>
</feature>
<dbReference type="PROSITE" id="PS00380">
    <property type="entry name" value="RHODANESE_1"/>
    <property type="match status" value="1"/>
</dbReference>
<protein>
    <recommendedName>
        <fullName evidence="9 10">M-phase inducer phosphatase</fullName>
        <ecNumber evidence="2 10">3.1.3.48</ecNumber>
    </recommendedName>
</protein>
<dbReference type="Pfam" id="PF00581">
    <property type="entry name" value="Rhodanese"/>
    <property type="match status" value="1"/>
</dbReference>
<accession>A0A0C2YI58</accession>
<dbReference type="EMBL" id="KN831768">
    <property type="protein sequence ID" value="KIM49458.1"/>
    <property type="molecule type" value="Genomic_DNA"/>
</dbReference>
<evidence type="ECO:0000256" key="6">
    <source>
        <dbReference type="ARBA" id="ARBA00022912"/>
    </source>
</evidence>
<evidence type="ECO:0000256" key="4">
    <source>
        <dbReference type="ARBA" id="ARBA00022776"/>
    </source>
</evidence>
<evidence type="ECO:0000313" key="13">
    <source>
        <dbReference type="EMBL" id="KIM49458.1"/>
    </source>
</evidence>
<feature type="region of interest" description="Disordered" evidence="11">
    <location>
        <begin position="361"/>
        <end position="383"/>
    </location>
</feature>
<dbReference type="GO" id="GO:0005634">
    <property type="term" value="C:nucleus"/>
    <property type="evidence" value="ECO:0007669"/>
    <property type="project" value="TreeGrafter"/>
</dbReference>
<evidence type="ECO:0000256" key="5">
    <source>
        <dbReference type="ARBA" id="ARBA00022801"/>
    </source>
</evidence>
<dbReference type="SUPFAM" id="SSF52821">
    <property type="entry name" value="Rhodanese/Cell cycle control phosphatase"/>
    <property type="match status" value="1"/>
</dbReference>
<evidence type="ECO:0000256" key="8">
    <source>
        <dbReference type="ARBA" id="ARBA00051722"/>
    </source>
</evidence>
<dbReference type="PROSITE" id="PS50206">
    <property type="entry name" value="RHODANESE_3"/>
    <property type="match status" value="1"/>
</dbReference>
<dbReference type="GO" id="GO:0005737">
    <property type="term" value="C:cytoplasm"/>
    <property type="evidence" value="ECO:0007669"/>
    <property type="project" value="TreeGrafter"/>
</dbReference>
<dbReference type="PANTHER" id="PTHR10828">
    <property type="entry name" value="M-PHASE INDUCER PHOSPHATASE DUAL SPECIFICITY PHOSPHATASE CDC25"/>
    <property type="match status" value="1"/>
</dbReference>
<evidence type="ECO:0000256" key="1">
    <source>
        <dbReference type="ARBA" id="ARBA00011065"/>
    </source>
</evidence>
<feature type="region of interest" description="Disordered" evidence="11">
    <location>
        <begin position="153"/>
        <end position="225"/>
    </location>
</feature>
<dbReference type="InterPro" id="IPR001763">
    <property type="entry name" value="Rhodanese-like_dom"/>
</dbReference>
<evidence type="ECO:0000256" key="10">
    <source>
        <dbReference type="RuleBase" id="RU368028"/>
    </source>
</evidence>
<dbReference type="HOGENOM" id="CLU_011408_0_0_1"/>
<dbReference type="FunFam" id="3.40.250.10:FF:000021">
    <property type="entry name" value="M-phase inducer phosphatase cdc-25.2"/>
    <property type="match status" value="1"/>
</dbReference>
<gene>
    <name evidence="13" type="ORF">M413DRAFT_108854</name>
</gene>
<dbReference type="GO" id="GO:0051301">
    <property type="term" value="P:cell division"/>
    <property type="evidence" value="ECO:0007669"/>
    <property type="project" value="UniProtKB-UniRule"/>
</dbReference>
<sequence length="759" mass="83087">MAAYLMRTSSPSPPSRNTNITSISYLNHLVETASNGSYKKQKRIHTTDFSNDMSFFAHGSNNQFLNPLLVPSRKKSQRFPTDDVDEFLSSDLEISFASNVSLNSPPRDHLSLPPDCEPMDISPAPAIKRISSRLDMKESSKPQRPRAFTSGARLFGSDLSNSSNPLLPSPPLREESPKVAGATQSNAKRIQRSALPTEWLAASRPEPHASAPIHEPSSPMDDAMDVDTSYVADPVSAPISFSPAPISAAPTVTDFNQLFYDSMSPRRSFESPVGSQSKKRRSLSPESTRAPKHEDLSSSPMLPSSPSEAKLERMANGAAASRLGKPGLQGLGAPSASFLKRPRRPVLSAMVEPYDHHIQSAFPVLSPPSTTESNDHSPRGSAPMRRAFSAFLPPSVYTDQEPEDEESSFEVQDMSSPAQAYSKRQQVKTIRRCDGTEDFRPLTGATAMVLKESPSAKFMAAGLPGFGDNEAHGKILPCHRVTEDGLMRIKSQTLDDLLDGKYNDDITDFHVVDCRFDYEYNGGHIPGAVNINTTAGVEELLLGPSLTKPRPSVSGDKARKTILVFHCEFSAKRAPTFAKHLRAKDRAMNNHVYPKIHYPEVYILEGGYCQYFKTSSHRCEPPGYVTMDDPNHASSRREDLDQFRKAKFGRHKSYAYGDGAKSLTFGQQPQQQQPKRNTAPSAPHSLFAAATAARSRRGGNGLMTLVEDGNVTADADDTDTDLGDSPCPPPIKATTFKGKKLARNSIVRAETYGPARMAY</sequence>
<evidence type="ECO:0000259" key="12">
    <source>
        <dbReference type="PROSITE" id="PS50206"/>
    </source>
</evidence>
<evidence type="ECO:0000256" key="2">
    <source>
        <dbReference type="ARBA" id="ARBA00013064"/>
    </source>
</evidence>
<reference evidence="13 14" key="1">
    <citation type="submission" date="2014-04" db="EMBL/GenBank/DDBJ databases">
        <authorList>
            <consortium name="DOE Joint Genome Institute"/>
            <person name="Kuo A."/>
            <person name="Gay G."/>
            <person name="Dore J."/>
            <person name="Kohler A."/>
            <person name="Nagy L.G."/>
            <person name="Floudas D."/>
            <person name="Copeland A."/>
            <person name="Barry K.W."/>
            <person name="Cichocki N."/>
            <person name="Veneault-Fourrey C."/>
            <person name="LaButti K."/>
            <person name="Lindquist E.A."/>
            <person name="Lipzen A."/>
            <person name="Lundell T."/>
            <person name="Morin E."/>
            <person name="Murat C."/>
            <person name="Sun H."/>
            <person name="Tunlid A."/>
            <person name="Henrissat B."/>
            <person name="Grigoriev I.V."/>
            <person name="Hibbett D.S."/>
            <person name="Martin F."/>
            <person name="Nordberg H.P."/>
            <person name="Cantor M.N."/>
            <person name="Hua S.X."/>
        </authorList>
    </citation>
    <scope>NUCLEOTIDE SEQUENCE [LARGE SCALE GENOMIC DNA]</scope>
    <source>
        <strain evidence="14">h7</strain>
    </source>
</reference>
<keyword evidence="5 10" id="KW-0378">Hydrolase</keyword>
<keyword evidence="4 10" id="KW-0498">Mitosis</keyword>
<reference evidence="14" key="2">
    <citation type="submission" date="2015-01" db="EMBL/GenBank/DDBJ databases">
        <title>Evolutionary Origins and Diversification of the Mycorrhizal Mutualists.</title>
        <authorList>
            <consortium name="DOE Joint Genome Institute"/>
            <consortium name="Mycorrhizal Genomics Consortium"/>
            <person name="Kohler A."/>
            <person name="Kuo A."/>
            <person name="Nagy L.G."/>
            <person name="Floudas D."/>
            <person name="Copeland A."/>
            <person name="Barry K.W."/>
            <person name="Cichocki N."/>
            <person name="Veneault-Fourrey C."/>
            <person name="LaButti K."/>
            <person name="Lindquist E.A."/>
            <person name="Lipzen A."/>
            <person name="Lundell T."/>
            <person name="Morin E."/>
            <person name="Murat C."/>
            <person name="Riley R."/>
            <person name="Ohm R."/>
            <person name="Sun H."/>
            <person name="Tunlid A."/>
            <person name="Henrissat B."/>
            <person name="Grigoriev I.V."/>
            <person name="Hibbett D.S."/>
            <person name="Martin F."/>
        </authorList>
    </citation>
    <scope>NUCLEOTIDE SEQUENCE [LARGE SCALE GENOMIC DNA]</scope>
    <source>
        <strain evidence="14">h7</strain>
    </source>
</reference>
<keyword evidence="7 10" id="KW-0131">Cell cycle</keyword>
<keyword evidence="14" id="KW-1185">Reference proteome</keyword>
<name>A0A0C2YI58_HEBCY</name>
<dbReference type="SMART" id="SM00450">
    <property type="entry name" value="RHOD"/>
    <property type="match status" value="1"/>
</dbReference>
<comment type="function">
    <text evidence="10">Tyrosine protein phosphatase which functions as a dosage-dependent inducer of mitotic progression.</text>
</comment>
<comment type="catalytic activity">
    <reaction evidence="8 10">
        <text>O-phospho-L-tyrosyl-[protein] + H2O = L-tyrosyl-[protein] + phosphate</text>
        <dbReference type="Rhea" id="RHEA:10684"/>
        <dbReference type="Rhea" id="RHEA-COMP:10136"/>
        <dbReference type="Rhea" id="RHEA-COMP:20101"/>
        <dbReference type="ChEBI" id="CHEBI:15377"/>
        <dbReference type="ChEBI" id="CHEBI:43474"/>
        <dbReference type="ChEBI" id="CHEBI:46858"/>
        <dbReference type="ChEBI" id="CHEBI:61978"/>
        <dbReference type="EC" id="3.1.3.48"/>
    </reaction>
</comment>
<dbReference type="STRING" id="686832.A0A0C2YI58"/>
<keyword evidence="3 10" id="KW-0132">Cell division</keyword>
<evidence type="ECO:0000256" key="11">
    <source>
        <dbReference type="SAM" id="MobiDB-lite"/>
    </source>
</evidence>
<evidence type="ECO:0000313" key="14">
    <source>
        <dbReference type="Proteomes" id="UP000053424"/>
    </source>
</evidence>
<dbReference type="EC" id="3.1.3.48" evidence="2 10"/>
<dbReference type="PRINTS" id="PR00716">
    <property type="entry name" value="MPIPHPHTASE"/>
</dbReference>
<feature type="region of interest" description="Disordered" evidence="11">
    <location>
        <begin position="266"/>
        <end position="336"/>
    </location>
</feature>
<dbReference type="GO" id="GO:0000086">
    <property type="term" value="P:G2/M transition of mitotic cell cycle"/>
    <property type="evidence" value="ECO:0007669"/>
    <property type="project" value="TreeGrafter"/>
</dbReference>
<evidence type="ECO:0000256" key="9">
    <source>
        <dbReference type="ARBA" id="ARBA00067190"/>
    </source>
</evidence>
<dbReference type="Proteomes" id="UP000053424">
    <property type="component" value="Unassembled WGS sequence"/>
</dbReference>
<dbReference type="OrthoDB" id="26523at2759"/>
<dbReference type="GO" id="GO:0010971">
    <property type="term" value="P:positive regulation of G2/M transition of mitotic cell cycle"/>
    <property type="evidence" value="ECO:0007669"/>
    <property type="project" value="TreeGrafter"/>
</dbReference>
<feature type="compositionally biased region" description="Low complexity" evidence="11">
    <location>
        <begin position="297"/>
        <end position="307"/>
    </location>
</feature>
<dbReference type="InterPro" id="IPR000751">
    <property type="entry name" value="MPI_Phosphatase"/>
</dbReference>
<dbReference type="AlphaFoldDB" id="A0A0C2YI58"/>
<proteinExistence type="inferred from homology"/>
<comment type="similarity">
    <text evidence="1 10">Belongs to the MPI phosphatase family.</text>
</comment>
<dbReference type="PANTHER" id="PTHR10828:SF17">
    <property type="entry name" value="PROTEIN-TYROSINE-PHOSPHATASE"/>
    <property type="match status" value="1"/>
</dbReference>
<dbReference type="InterPro" id="IPR036873">
    <property type="entry name" value="Rhodanese-like_dom_sf"/>
</dbReference>
<dbReference type="InterPro" id="IPR001307">
    <property type="entry name" value="Thiosulphate_STrfase_CS"/>
</dbReference>
<dbReference type="GO" id="GO:0004725">
    <property type="term" value="F:protein tyrosine phosphatase activity"/>
    <property type="evidence" value="ECO:0007669"/>
    <property type="project" value="UniProtKB-UniRule"/>
</dbReference>
<evidence type="ECO:0000256" key="3">
    <source>
        <dbReference type="ARBA" id="ARBA00022618"/>
    </source>
</evidence>